<gene>
    <name evidence="3" type="ORF">DPMN_131978</name>
</gene>
<organism evidence="3 4">
    <name type="scientific">Dreissena polymorpha</name>
    <name type="common">Zebra mussel</name>
    <name type="synonym">Mytilus polymorpha</name>
    <dbReference type="NCBI Taxonomy" id="45954"/>
    <lineage>
        <taxon>Eukaryota</taxon>
        <taxon>Metazoa</taxon>
        <taxon>Spiralia</taxon>
        <taxon>Lophotrochozoa</taxon>
        <taxon>Mollusca</taxon>
        <taxon>Bivalvia</taxon>
        <taxon>Autobranchia</taxon>
        <taxon>Heteroconchia</taxon>
        <taxon>Euheterodonta</taxon>
        <taxon>Imparidentia</taxon>
        <taxon>Neoheterodontei</taxon>
        <taxon>Myida</taxon>
        <taxon>Dreissenoidea</taxon>
        <taxon>Dreissenidae</taxon>
        <taxon>Dreissena</taxon>
    </lineage>
</organism>
<dbReference type="EMBL" id="JAIWYP010000006">
    <property type="protein sequence ID" value="KAH3803711.1"/>
    <property type="molecule type" value="Genomic_DNA"/>
</dbReference>
<feature type="region of interest" description="Disordered" evidence="2">
    <location>
        <begin position="375"/>
        <end position="403"/>
    </location>
</feature>
<feature type="compositionally biased region" description="Basic and acidic residues" evidence="2">
    <location>
        <begin position="390"/>
        <end position="403"/>
    </location>
</feature>
<reference evidence="3" key="2">
    <citation type="submission" date="2020-11" db="EMBL/GenBank/DDBJ databases">
        <authorList>
            <person name="McCartney M.A."/>
            <person name="Auch B."/>
            <person name="Kono T."/>
            <person name="Mallez S."/>
            <person name="Becker A."/>
            <person name="Gohl D.M."/>
            <person name="Silverstein K.A.T."/>
            <person name="Koren S."/>
            <person name="Bechman K.B."/>
            <person name="Herman A."/>
            <person name="Abrahante J.E."/>
            <person name="Garbe J."/>
        </authorList>
    </citation>
    <scope>NUCLEOTIDE SEQUENCE</scope>
    <source>
        <strain evidence="3">Duluth1</strain>
        <tissue evidence="3">Whole animal</tissue>
    </source>
</reference>
<accession>A0A9D4FVA1</accession>
<sequence length="852" mass="95836">MINNFEHDMSEAVVAFRKEKEKAAHEIEELKAKVRDSQCPRNMPDRSEQDEWFQREQELLQRIEEVSDKNTKILQSERAKNDEQETTNRLKKTELELDAALREKVTRDVWWVCDGTVADGLGNINRDIRACHQTEEDGDGTGCYNQRKRWGKDKGVIGVMKGVKAKFENSQRVLEADLHSTMEKQIAEQIADVQARREVVLDETREKHRQQILDLSWRNATETERQLAVFKEEVARKEDELRKQFQEIETRYLKPGECCVLETLEEVGVAYQELGTRNLKPATPQRRTTQSRTDDADDTNSSILTTSTSIPAVNFSLLTPRPQPANQASESHHSTNQKEPHTPPRQQHTNQSHAHSLTNQMSPTMSSAIHLSPVLGKSTNQDHSSILSPGREKYVSHSTEKDRDDANIETAALSHLKQFQDYLNSFTKTPEWISSINSQAEMHGGGSVTSTPRLPSPPEIAALLSTHLHNIQHMAHHPAVQSQSGQAFHPVKSSVASQMQGARLFNQPSHSLHSASQPNSLLTNQRELDLSQQHSSLPASLNFQPISSTRFPVNQTETPPPRMKPSNQIELSHSNLNQTDITVYSDLANQTAASMPGMLWDGSNRAVPIRPPQQCDDAYANEDNQSIISGVSVGVARGYFQGGQSFSPPTRQHRDSENNSVDDLTHQSYRVNEDYSDLSERVQRHESHQNELQHYIQLLLNRSPNEANTSQHTDSVLSQDNEDLVLNDTAQAAQLQRELDRIQELRTKQEVKQGSAVKDAQTSKILSPDQLEEVTKLLNQVKGQGQLPDTSLPSNPQVAELIKLLSQAQLGNQSVARKPGRQHGKHGNHHRAIGVRRNVHFNPSKVSKNDTA</sequence>
<feature type="coiled-coil region" evidence="1">
    <location>
        <begin position="725"/>
        <end position="752"/>
    </location>
</feature>
<feature type="compositionally biased region" description="Basic residues" evidence="2">
    <location>
        <begin position="818"/>
        <end position="839"/>
    </location>
</feature>
<feature type="compositionally biased region" description="Basic and acidic residues" evidence="2">
    <location>
        <begin position="330"/>
        <end position="342"/>
    </location>
</feature>
<feature type="region of interest" description="Disordered" evidence="2">
    <location>
        <begin position="815"/>
        <end position="852"/>
    </location>
</feature>
<feature type="region of interest" description="Disordered" evidence="2">
    <location>
        <begin position="278"/>
        <end position="360"/>
    </location>
</feature>
<feature type="region of interest" description="Disordered" evidence="2">
    <location>
        <begin position="642"/>
        <end position="668"/>
    </location>
</feature>
<feature type="coiled-coil region" evidence="1">
    <location>
        <begin position="76"/>
        <end position="103"/>
    </location>
</feature>
<proteinExistence type="predicted"/>
<feature type="coiled-coil region" evidence="1">
    <location>
        <begin position="220"/>
        <end position="251"/>
    </location>
</feature>
<evidence type="ECO:0000256" key="2">
    <source>
        <dbReference type="SAM" id="MobiDB-lite"/>
    </source>
</evidence>
<feature type="compositionally biased region" description="Low complexity" evidence="2">
    <location>
        <begin position="299"/>
        <end position="310"/>
    </location>
</feature>
<keyword evidence="1" id="KW-0175">Coiled coil</keyword>
<evidence type="ECO:0000313" key="3">
    <source>
        <dbReference type="EMBL" id="KAH3803711.1"/>
    </source>
</evidence>
<feature type="compositionally biased region" description="Polar residues" evidence="2">
    <location>
        <begin position="658"/>
        <end position="668"/>
    </location>
</feature>
<name>A0A9D4FVA1_DREPO</name>
<evidence type="ECO:0000313" key="4">
    <source>
        <dbReference type="Proteomes" id="UP000828390"/>
    </source>
</evidence>
<protein>
    <submittedName>
        <fullName evidence="3">Uncharacterized protein</fullName>
    </submittedName>
</protein>
<comment type="caution">
    <text evidence="3">The sequence shown here is derived from an EMBL/GenBank/DDBJ whole genome shotgun (WGS) entry which is preliminary data.</text>
</comment>
<reference evidence="3" key="1">
    <citation type="journal article" date="2019" name="bioRxiv">
        <title>The Genome of the Zebra Mussel, Dreissena polymorpha: A Resource for Invasive Species Research.</title>
        <authorList>
            <person name="McCartney M.A."/>
            <person name="Auch B."/>
            <person name="Kono T."/>
            <person name="Mallez S."/>
            <person name="Zhang Y."/>
            <person name="Obille A."/>
            <person name="Becker A."/>
            <person name="Abrahante J.E."/>
            <person name="Garbe J."/>
            <person name="Badalamenti J.P."/>
            <person name="Herman A."/>
            <person name="Mangelson H."/>
            <person name="Liachko I."/>
            <person name="Sullivan S."/>
            <person name="Sone E.D."/>
            <person name="Koren S."/>
            <person name="Silverstein K.A.T."/>
            <person name="Beckman K.B."/>
            <person name="Gohl D.M."/>
        </authorList>
    </citation>
    <scope>NUCLEOTIDE SEQUENCE</scope>
    <source>
        <strain evidence="3">Duluth1</strain>
        <tissue evidence="3">Whole animal</tissue>
    </source>
</reference>
<feature type="compositionally biased region" description="Polar residues" evidence="2">
    <location>
        <begin position="344"/>
        <end position="360"/>
    </location>
</feature>
<feature type="compositionally biased region" description="Polar residues" evidence="2">
    <location>
        <begin position="377"/>
        <end position="387"/>
    </location>
</feature>
<keyword evidence="4" id="KW-1185">Reference proteome</keyword>
<evidence type="ECO:0000256" key="1">
    <source>
        <dbReference type="SAM" id="Coils"/>
    </source>
</evidence>
<dbReference type="AlphaFoldDB" id="A0A9D4FVA1"/>
<dbReference type="Proteomes" id="UP000828390">
    <property type="component" value="Unassembled WGS sequence"/>
</dbReference>